<reference evidence="1" key="2">
    <citation type="submission" date="2025-08" db="UniProtKB">
        <authorList>
            <consortium name="Ensembl"/>
        </authorList>
    </citation>
    <scope>IDENTIFICATION</scope>
</reference>
<dbReference type="AlphaFoldDB" id="A0A8C9W2V3"/>
<evidence type="ECO:0000313" key="2">
    <source>
        <dbReference type="Proteomes" id="UP000694397"/>
    </source>
</evidence>
<proteinExistence type="predicted"/>
<name>A0A8C9W2V3_SCLFO</name>
<accession>A0A8C9W2V3</accession>
<evidence type="ECO:0000313" key="1">
    <source>
        <dbReference type="Ensembl" id="ENSSFOP00015068188.1"/>
    </source>
</evidence>
<dbReference type="Ensembl" id="ENSSFOT00015080986.1">
    <property type="protein sequence ID" value="ENSSFOP00015068188.1"/>
    <property type="gene ID" value="ENSSFOG00015029331.1"/>
</dbReference>
<reference evidence="1" key="3">
    <citation type="submission" date="2025-09" db="UniProtKB">
        <authorList>
            <consortium name="Ensembl"/>
        </authorList>
    </citation>
    <scope>IDENTIFICATION</scope>
</reference>
<organism evidence="1 2">
    <name type="scientific">Scleropages formosus</name>
    <name type="common">Asian bonytongue</name>
    <name type="synonym">Osteoglossum formosum</name>
    <dbReference type="NCBI Taxonomy" id="113540"/>
    <lineage>
        <taxon>Eukaryota</taxon>
        <taxon>Metazoa</taxon>
        <taxon>Chordata</taxon>
        <taxon>Craniata</taxon>
        <taxon>Vertebrata</taxon>
        <taxon>Euteleostomi</taxon>
        <taxon>Actinopterygii</taxon>
        <taxon>Neopterygii</taxon>
        <taxon>Teleostei</taxon>
        <taxon>Osteoglossocephala</taxon>
        <taxon>Osteoglossomorpha</taxon>
        <taxon>Osteoglossiformes</taxon>
        <taxon>Osteoglossidae</taxon>
        <taxon>Scleropages</taxon>
    </lineage>
</organism>
<dbReference type="Proteomes" id="UP000694397">
    <property type="component" value="Chromosome 6"/>
</dbReference>
<sequence length="98" mass="10629">LCVAGVYILCKSSGEVNSSSLDHAVLDVYSFQAAHAGQASMVAWFPLPHLVLAMACVCLFEGTHIAEVIHTHTLTHIFRTACPIWGRGEPEPTRQLKA</sequence>
<reference evidence="1 2" key="1">
    <citation type="submission" date="2019-04" db="EMBL/GenBank/DDBJ databases">
        <authorList>
            <consortium name="Wellcome Sanger Institute Data Sharing"/>
        </authorList>
    </citation>
    <scope>NUCLEOTIDE SEQUENCE [LARGE SCALE GENOMIC DNA]</scope>
</reference>
<keyword evidence="2" id="KW-1185">Reference proteome</keyword>
<dbReference type="OrthoDB" id="10266771at2759"/>
<protein>
    <submittedName>
        <fullName evidence="1">Uncharacterized protein</fullName>
    </submittedName>
</protein>